<name>A0ABP4N9R0_9ACTN</name>
<evidence type="ECO:0000313" key="2">
    <source>
        <dbReference type="EMBL" id="GAA1557819.1"/>
    </source>
</evidence>
<dbReference type="SUPFAM" id="SSF54427">
    <property type="entry name" value="NTF2-like"/>
    <property type="match status" value="1"/>
</dbReference>
<dbReference type="Gene3D" id="3.10.450.50">
    <property type="match status" value="1"/>
</dbReference>
<evidence type="ECO:0000259" key="1">
    <source>
        <dbReference type="Pfam" id="PF13577"/>
    </source>
</evidence>
<organism evidence="2 3">
    <name type="scientific">Dactylosporangium maewongense</name>
    <dbReference type="NCBI Taxonomy" id="634393"/>
    <lineage>
        <taxon>Bacteria</taxon>
        <taxon>Bacillati</taxon>
        <taxon>Actinomycetota</taxon>
        <taxon>Actinomycetes</taxon>
        <taxon>Micromonosporales</taxon>
        <taxon>Micromonosporaceae</taxon>
        <taxon>Dactylosporangium</taxon>
    </lineage>
</organism>
<accession>A0ABP4N9R0</accession>
<dbReference type="InterPro" id="IPR032710">
    <property type="entry name" value="NTF2-like_dom_sf"/>
</dbReference>
<keyword evidence="3" id="KW-1185">Reference proteome</keyword>
<evidence type="ECO:0000313" key="3">
    <source>
        <dbReference type="Proteomes" id="UP001501470"/>
    </source>
</evidence>
<dbReference type="InterPro" id="IPR037401">
    <property type="entry name" value="SnoaL-like"/>
</dbReference>
<dbReference type="Proteomes" id="UP001501470">
    <property type="component" value="Unassembled WGS sequence"/>
</dbReference>
<dbReference type="RefSeq" id="WP_344511056.1">
    <property type="nucleotide sequence ID" value="NZ_BAAAQD010000026.1"/>
</dbReference>
<reference evidence="3" key="1">
    <citation type="journal article" date="2019" name="Int. J. Syst. Evol. Microbiol.">
        <title>The Global Catalogue of Microorganisms (GCM) 10K type strain sequencing project: providing services to taxonomists for standard genome sequencing and annotation.</title>
        <authorList>
            <consortium name="The Broad Institute Genomics Platform"/>
            <consortium name="The Broad Institute Genome Sequencing Center for Infectious Disease"/>
            <person name="Wu L."/>
            <person name="Ma J."/>
        </authorList>
    </citation>
    <scope>NUCLEOTIDE SEQUENCE [LARGE SCALE GENOMIC DNA]</scope>
    <source>
        <strain evidence="3">JCM 15933</strain>
    </source>
</reference>
<sequence>MTTAVDTGLYQRVQQFYAVQMRLLDEGRAEEWADTFTEDGEFGQDRRPAPRQGRAEIGGRLRKAADALAARGVVRRHWLGMLAVEPQPDGTVTTRYYALVIETPAGGQSALHLSTAADDVLVPDGDTFLVRRRYVVHDGWTP</sequence>
<dbReference type="EMBL" id="BAAAQD010000026">
    <property type="protein sequence ID" value="GAA1557819.1"/>
    <property type="molecule type" value="Genomic_DNA"/>
</dbReference>
<comment type="caution">
    <text evidence="2">The sequence shown here is derived from an EMBL/GenBank/DDBJ whole genome shotgun (WGS) entry which is preliminary data.</text>
</comment>
<feature type="domain" description="SnoaL-like" evidence="1">
    <location>
        <begin position="12"/>
        <end position="133"/>
    </location>
</feature>
<dbReference type="Pfam" id="PF13577">
    <property type="entry name" value="SnoaL_4"/>
    <property type="match status" value="1"/>
</dbReference>
<proteinExistence type="predicted"/>
<gene>
    <name evidence="2" type="ORF">GCM10009827_093430</name>
</gene>
<protein>
    <submittedName>
        <fullName evidence="2">Nuclear transport factor 2 family protein</fullName>
    </submittedName>
</protein>